<feature type="compositionally biased region" description="Acidic residues" evidence="1">
    <location>
        <begin position="66"/>
        <end position="79"/>
    </location>
</feature>
<feature type="compositionally biased region" description="Basic and acidic residues" evidence="1">
    <location>
        <begin position="1229"/>
        <end position="1249"/>
    </location>
</feature>
<feature type="compositionally biased region" description="Polar residues" evidence="1">
    <location>
        <begin position="19"/>
        <end position="28"/>
    </location>
</feature>
<name>A0A0M9G7Q9_LEPPY</name>
<feature type="compositionally biased region" description="Low complexity" evidence="1">
    <location>
        <begin position="491"/>
        <end position="502"/>
    </location>
</feature>
<dbReference type="OrthoDB" id="264934at2759"/>
<comment type="caution">
    <text evidence="3">The sequence shown here is derived from an EMBL/GenBank/DDBJ whole genome shotgun (WGS) entry which is preliminary data.</text>
</comment>
<feature type="transmembrane region" description="Helical" evidence="2">
    <location>
        <begin position="952"/>
        <end position="970"/>
    </location>
</feature>
<protein>
    <submittedName>
        <fullName evidence="3">Uncharacterized protein</fullName>
    </submittedName>
</protein>
<dbReference type="RefSeq" id="XP_015662720.1">
    <property type="nucleotide sequence ID" value="XM_015799242.1"/>
</dbReference>
<feature type="region of interest" description="Disordered" evidence="1">
    <location>
        <begin position="152"/>
        <end position="182"/>
    </location>
</feature>
<feature type="transmembrane region" description="Helical" evidence="2">
    <location>
        <begin position="976"/>
        <end position="998"/>
    </location>
</feature>
<feature type="region of interest" description="Disordered" evidence="1">
    <location>
        <begin position="1229"/>
        <end position="1250"/>
    </location>
</feature>
<dbReference type="VEuPathDB" id="TriTrypDB:LpyrH10_03_4620"/>
<evidence type="ECO:0000256" key="2">
    <source>
        <dbReference type="SAM" id="Phobius"/>
    </source>
</evidence>
<feature type="region of interest" description="Disordered" evidence="1">
    <location>
        <begin position="230"/>
        <end position="259"/>
    </location>
</feature>
<dbReference type="EMBL" id="LGTL01000003">
    <property type="protein sequence ID" value="KPA84282.1"/>
    <property type="molecule type" value="Genomic_DNA"/>
</dbReference>
<dbReference type="RefSeq" id="XP_015662722.1">
    <property type="nucleotide sequence ID" value="XM_015799244.1"/>
</dbReference>
<feature type="transmembrane region" description="Helical" evidence="2">
    <location>
        <begin position="796"/>
        <end position="817"/>
    </location>
</feature>
<dbReference type="EMBL" id="LGTL01000003">
    <property type="protein sequence ID" value="KPA84283.1"/>
    <property type="molecule type" value="Genomic_DNA"/>
</dbReference>
<feature type="region of interest" description="Disordered" evidence="1">
    <location>
        <begin position="100"/>
        <end position="119"/>
    </location>
</feature>
<feature type="transmembrane region" description="Helical" evidence="2">
    <location>
        <begin position="714"/>
        <end position="736"/>
    </location>
</feature>
<feature type="transmembrane region" description="Helical" evidence="2">
    <location>
        <begin position="865"/>
        <end position="893"/>
    </location>
</feature>
<evidence type="ECO:0000256" key="1">
    <source>
        <dbReference type="SAM" id="MobiDB-lite"/>
    </source>
</evidence>
<keyword evidence="2" id="KW-1133">Transmembrane helix</keyword>
<keyword evidence="2" id="KW-0472">Membrane</keyword>
<evidence type="ECO:0000313" key="3">
    <source>
        <dbReference type="EMBL" id="KPA84283.1"/>
    </source>
</evidence>
<feature type="region of interest" description="Disordered" evidence="1">
    <location>
        <begin position="473"/>
        <end position="536"/>
    </location>
</feature>
<feature type="compositionally biased region" description="Pro residues" evidence="1">
    <location>
        <begin position="481"/>
        <end position="490"/>
    </location>
</feature>
<feature type="region of interest" description="Disordered" evidence="1">
    <location>
        <begin position="1"/>
        <end position="83"/>
    </location>
</feature>
<feature type="compositionally biased region" description="Polar residues" evidence="1">
    <location>
        <begin position="245"/>
        <end position="259"/>
    </location>
</feature>
<keyword evidence="2" id="KW-0812">Transmembrane</keyword>
<accession>A0A0M9G7Q9</accession>
<reference evidence="3 4" key="1">
    <citation type="submission" date="2015-07" db="EMBL/GenBank/DDBJ databases">
        <title>High-quality genome of monoxenous trypanosomatid Leptomonas pyrrhocoris.</title>
        <authorList>
            <person name="Flegontov P."/>
            <person name="Butenko A."/>
            <person name="Firsov S."/>
            <person name="Vlcek C."/>
            <person name="Logacheva M.D."/>
            <person name="Field M."/>
            <person name="Filatov D."/>
            <person name="Flegontova O."/>
            <person name="Gerasimov E."/>
            <person name="Jackson A.P."/>
            <person name="Kelly S."/>
            <person name="Opperdoes F."/>
            <person name="O'Reilly A."/>
            <person name="Votypka J."/>
            <person name="Yurchenko V."/>
            <person name="Lukes J."/>
        </authorList>
    </citation>
    <scope>NUCLEOTIDE SEQUENCE [LARGE SCALE GENOMIC DNA]</scope>
    <source>
        <strain evidence="3">H10</strain>
    </source>
</reference>
<dbReference type="RefSeq" id="XP_015662721.1">
    <property type="nucleotide sequence ID" value="XM_015799243.1"/>
</dbReference>
<proteinExistence type="predicted"/>
<sequence length="1314" mass="142442">MSDEIVSSDHVSEPPAPSPSTVDSSTPATLPDSFHLRQAQALHRFLHPSRTLPDEAAVAKSPDLSSAEEDREDREEEGDATYRDAVLFGAASQFWLPSRTDSSFSGSHTPPAPLPRPSVVLGGACRGTVERQRSAGWPAEMMVEAAVEGNRRGTRYPDTVGRPVNDEDAQSTAERTPLQEATDREVVASVVTASSAALPGSSPATKAAAAVPAAVHDAFPGTACEDVSAASRSAASPLHEPHVEASSSPSTVGRTRATNLQGTPALVVWKAETRSVEDGVHNVPQTLFPSALMGRKVAAMTSPRAAADPDRRGAAVQQQRRRFSIDATPARYSGYHSSENADGRDGAGGEPALANSSSESDSEDIFDDNGGGSGCIFTLCLMCCTWIYSLLLRCCGACYNCCRHCRLTASSFPSPRRVFSTALVSANEGDNYGNEDVADAESLLRRPLLSATTAHTTIATNMSPYSSGLISPAMEEAASSRPPPRRPLYSPPAQASSSASPTLPLPRAPTRRAVQSLRFSDGEDRSCDSAGDIDETGDNVAMLQESAQRRLQPPPQPASAPLMHFPPAWQRTNVDETLAEVDSNGGRPPATSRLRRLVKRLSRYSLREVLAYFNVFTTADGAGVHEIAAHTTQAAAFAHARRQRAGVSSAFSASLVSTSFAADASRTDHTPATGSPTDSTHPPPPAASVASAAALSVFTKQHKELPSVSAAGQIFVLLHYLGFVLLTVAVIVLAVFEFRHDLVAAVQDETACNRFPYKDLFRPDFSFSLICFFLNSAFATHYALRAVRYEKGGLLVVQVVITALQVCRAAYFLLFVADRYLRRFDDSNAPPDIPLHLVVQLAGSADGLSGSTRTPPFSVDEPPRLVPLLVFTWVSVITSVALFFLASLTIPWVGATFGWRRYAQGIVSVRLERVRQRLTTLQTCVQLDRVITLNAHLATVFLLDTWHEQRELVLVTGATLLLYALLVPTLRHTRHWWPLLCGGCVLLAVSGYFAALIGDSLQNDYRLRAMSSSPWYSACYTEQLPECLRRSSVEYPISIYRDDRGVGRNNASLNEASYKLSIQAFKASALNAKALPGSSLAAIVGSPVETTSPAAAIPQTSFLLGLDRVDNTSDTYIPTFGAFHDYFRICGCNETCFCEEEEEKQHLLVRSIDRCCGYYGQCRLKDAYRTYAVILLALLTVLSYVVRVVLLAVAWRRSIGEDDATIELFLREKQGRRDGPRCDRHLHSQLSEKQEQDAHKQLKRGDLLPRPRALPRTKMEAVASTPSEALVWNLNQYDAWRYESEGGGVQAGVAGGRAPRSLTFQSAGENPLSR</sequence>
<feature type="transmembrane region" description="Helical" evidence="2">
    <location>
        <begin position="1171"/>
        <end position="1195"/>
    </location>
</feature>
<dbReference type="OMA" id="NDETACN"/>
<feature type="transmembrane region" description="Helical" evidence="2">
    <location>
        <begin position="765"/>
        <end position="784"/>
    </location>
</feature>
<dbReference type="GeneID" id="26902606"/>
<feature type="compositionally biased region" description="Polar residues" evidence="1">
    <location>
        <begin position="670"/>
        <end position="680"/>
    </location>
</feature>
<dbReference type="EMBL" id="LGTL01000003">
    <property type="protein sequence ID" value="KPA84281.1"/>
    <property type="molecule type" value="Genomic_DNA"/>
</dbReference>
<keyword evidence="4" id="KW-1185">Reference proteome</keyword>
<feature type="region of interest" description="Disordered" evidence="1">
    <location>
        <begin position="299"/>
        <end position="365"/>
    </location>
</feature>
<dbReference type="Proteomes" id="UP000037923">
    <property type="component" value="Unassembled WGS sequence"/>
</dbReference>
<organism evidence="3 4">
    <name type="scientific">Leptomonas pyrrhocoris</name>
    <name type="common">Firebug parasite</name>
    <dbReference type="NCBI Taxonomy" id="157538"/>
    <lineage>
        <taxon>Eukaryota</taxon>
        <taxon>Discoba</taxon>
        <taxon>Euglenozoa</taxon>
        <taxon>Kinetoplastea</taxon>
        <taxon>Metakinetoplastina</taxon>
        <taxon>Trypanosomatida</taxon>
        <taxon>Trypanosomatidae</taxon>
        <taxon>Leishmaniinae</taxon>
        <taxon>Leptomonas</taxon>
    </lineage>
</organism>
<evidence type="ECO:0000313" key="4">
    <source>
        <dbReference type="Proteomes" id="UP000037923"/>
    </source>
</evidence>
<gene>
    <name evidence="3" type="ORF">ABB37_02311</name>
</gene>
<feature type="region of interest" description="Disordered" evidence="1">
    <location>
        <begin position="662"/>
        <end position="687"/>
    </location>
</feature>